<dbReference type="RefSeq" id="WP_313978830.1">
    <property type="nucleotide sequence ID" value="NZ_JASJOS010000005.1"/>
</dbReference>
<dbReference type="Pfam" id="PF08719">
    <property type="entry name" value="NADAR"/>
    <property type="match status" value="1"/>
</dbReference>
<dbReference type="InterPro" id="IPR037238">
    <property type="entry name" value="YbiA-like_sf"/>
</dbReference>
<dbReference type="AlphaFoldDB" id="A0AAE3U916"/>
<evidence type="ECO:0000256" key="2">
    <source>
        <dbReference type="ARBA" id="ARBA00000751"/>
    </source>
</evidence>
<feature type="domain" description="NADAR" evidence="3">
    <location>
        <begin position="22"/>
        <end position="180"/>
    </location>
</feature>
<comment type="catalytic activity">
    <reaction evidence="2">
        <text>2,5-diamino-6-hydroxy-4-(5-phosphoribosylamino)-pyrimidine + H2O = 2,5,6-triamino-4-hydroxypyrimidine + D-ribose 5-phosphate</text>
        <dbReference type="Rhea" id="RHEA:23436"/>
        <dbReference type="ChEBI" id="CHEBI:15377"/>
        <dbReference type="ChEBI" id="CHEBI:58614"/>
        <dbReference type="ChEBI" id="CHEBI:78346"/>
        <dbReference type="ChEBI" id="CHEBI:137796"/>
    </reaction>
</comment>
<comment type="caution">
    <text evidence="4">The sequence shown here is derived from an EMBL/GenBank/DDBJ whole genome shotgun (WGS) entry which is preliminary data.</text>
</comment>
<evidence type="ECO:0000313" key="4">
    <source>
        <dbReference type="EMBL" id="MDJ1481279.1"/>
    </source>
</evidence>
<dbReference type="CDD" id="cd15457">
    <property type="entry name" value="NADAR"/>
    <property type="match status" value="1"/>
</dbReference>
<gene>
    <name evidence="4" type="ORF">QNI16_12345</name>
</gene>
<evidence type="ECO:0000313" key="5">
    <source>
        <dbReference type="Proteomes" id="UP001241110"/>
    </source>
</evidence>
<dbReference type="Proteomes" id="UP001241110">
    <property type="component" value="Unassembled WGS sequence"/>
</dbReference>
<dbReference type="Gene3D" id="1.10.357.40">
    <property type="entry name" value="YbiA-like"/>
    <property type="match status" value="1"/>
</dbReference>
<organism evidence="4 5">
    <name type="scientific">Xanthocytophaga flava</name>
    <dbReference type="NCBI Taxonomy" id="3048013"/>
    <lineage>
        <taxon>Bacteria</taxon>
        <taxon>Pseudomonadati</taxon>
        <taxon>Bacteroidota</taxon>
        <taxon>Cytophagia</taxon>
        <taxon>Cytophagales</taxon>
        <taxon>Rhodocytophagaceae</taxon>
        <taxon>Xanthocytophaga</taxon>
    </lineage>
</organism>
<accession>A0AAE3U916</accession>
<evidence type="ECO:0000259" key="3">
    <source>
        <dbReference type="Pfam" id="PF08719"/>
    </source>
</evidence>
<dbReference type="InterPro" id="IPR012816">
    <property type="entry name" value="NADAR"/>
</dbReference>
<proteinExistence type="predicted"/>
<sequence length="183" mass="21543">MKYHLDWLIKKYEANERLKYVFFWGHQPSKDGSIKDTCFSQWWLSAFEVDAIVYQTAEHWMMAHKARLFTDEETLKKILVAKTPAEAKKLGREVRNFDPVVWDENKYEYVKQGNIYKFSQHPDLREYLLNTGDRILVEASPVDRIWGIGMAKDNPDIENPRKWKGENLLGFALMEARDVLGKG</sequence>
<protein>
    <submittedName>
        <fullName evidence="4">NADAR family protein</fullName>
    </submittedName>
</protein>
<comment type="catalytic activity">
    <reaction evidence="1">
        <text>5-amino-6-(5-phospho-D-ribosylamino)uracil + H2O = 5,6-diaminouracil + D-ribose 5-phosphate</text>
        <dbReference type="Rhea" id="RHEA:55020"/>
        <dbReference type="ChEBI" id="CHEBI:15377"/>
        <dbReference type="ChEBI" id="CHEBI:46252"/>
        <dbReference type="ChEBI" id="CHEBI:58453"/>
        <dbReference type="ChEBI" id="CHEBI:78346"/>
    </reaction>
</comment>
<dbReference type="SUPFAM" id="SSF143990">
    <property type="entry name" value="YbiA-like"/>
    <property type="match status" value="1"/>
</dbReference>
<name>A0AAE3U916_9BACT</name>
<dbReference type="EMBL" id="JASJOS010000005">
    <property type="protein sequence ID" value="MDJ1481279.1"/>
    <property type="molecule type" value="Genomic_DNA"/>
</dbReference>
<reference evidence="4" key="1">
    <citation type="submission" date="2023-05" db="EMBL/GenBank/DDBJ databases">
        <authorList>
            <person name="Zhang X."/>
        </authorList>
    </citation>
    <scope>NUCLEOTIDE SEQUENCE</scope>
    <source>
        <strain evidence="4">YF14B1</strain>
    </source>
</reference>
<evidence type="ECO:0000256" key="1">
    <source>
        <dbReference type="ARBA" id="ARBA00000022"/>
    </source>
</evidence>
<dbReference type="NCBIfam" id="TIGR02464">
    <property type="entry name" value="ribofla_fusion"/>
    <property type="match status" value="1"/>
</dbReference>